<accession>F8AXX7</accession>
<evidence type="ECO:0000256" key="6">
    <source>
        <dbReference type="ARBA" id="ARBA00093780"/>
    </source>
</evidence>
<feature type="domain" description="Biotin synthase auxiliary protein C-terminal" evidence="9">
    <location>
        <begin position="96"/>
        <end position="115"/>
    </location>
</feature>
<dbReference type="Pfam" id="PF26519">
    <property type="entry name" value="BsaP"/>
    <property type="match status" value="1"/>
</dbReference>
<keyword evidence="4" id="KW-0408">Iron</keyword>
<evidence type="ECO:0000256" key="2">
    <source>
        <dbReference type="ARBA" id="ARBA00022723"/>
    </source>
</evidence>
<reference evidence="10 11" key="1">
    <citation type="submission" date="2011-05" db="EMBL/GenBank/DDBJ databases">
        <title>Complete sequence of chromosome of Frankia symbiont of Datisca glomerata.</title>
        <authorList>
            <consortium name="US DOE Joint Genome Institute"/>
            <person name="Lucas S."/>
            <person name="Han J."/>
            <person name="Lapidus A."/>
            <person name="Cheng J.-F."/>
            <person name="Goodwin L."/>
            <person name="Pitluck S."/>
            <person name="Peters L."/>
            <person name="Mikhailova N."/>
            <person name="Chertkov O."/>
            <person name="Teshima H."/>
            <person name="Han C."/>
            <person name="Tapia R."/>
            <person name="Land M."/>
            <person name="Hauser L."/>
            <person name="Kyrpides N."/>
            <person name="Ivanova N."/>
            <person name="Pagani I."/>
            <person name="Berry A."/>
            <person name="Pawlowski K."/>
            <person name="Persson T."/>
            <person name="Vanden Heuvel B."/>
            <person name="Benson D."/>
            <person name="Woyke T."/>
        </authorList>
    </citation>
    <scope>NUCLEOTIDE SEQUENCE [LARGE SCALE GENOMIC DNA]</scope>
    <source>
        <strain evidence="11">4085684</strain>
    </source>
</reference>
<dbReference type="AlphaFoldDB" id="F8AXX7"/>
<organism evidence="10 11">
    <name type="scientific">Candidatus Protofrankia datiscae</name>
    <dbReference type="NCBI Taxonomy" id="2716812"/>
    <lineage>
        <taxon>Bacteria</taxon>
        <taxon>Bacillati</taxon>
        <taxon>Actinomycetota</taxon>
        <taxon>Actinomycetes</taxon>
        <taxon>Frankiales</taxon>
        <taxon>Frankiaceae</taxon>
        <taxon>Protofrankia</taxon>
    </lineage>
</organism>
<comment type="cofactor">
    <cofactor evidence="1">
        <name>iron-sulfur cluster</name>
        <dbReference type="ChEBI" id="CHEBI:30408"/>
    </cofactor>
</comment>
<evidence type="ECO:0000256" key="8">
    <source>
        <dbReference type="SAM" id="MobiDB-lite"/>
    </source>
</evidence>
<evidence type="ECO:0000259" key="9">
    <source>
        <dbReference type="Pfam" id="PF26519"/>
    </source>
</evidence>
<comment type="function">
    <text evidence="5">Required for the activity of the biotin synthase BioB.</text>
</comment>
<evidence type="ECO:0000256" key="5">
    <source>
        <dbReference type="ARBA" id="ARBA00093761"/>
    </source>
</evidence>
<feature type="region of interest" description="Disordered" evidence="8">
    <location>
        <begin position="1"/>
        <end position="58"/>
    </location>
</feature>
<name>F8AXX7_9ACTN</name>
<dbReference type="HOGENOM" id="CLU_2081354_0_0_11"/>
<keyword evidence="11" id="KW-1185">Reference proteome</keyword>
<protein>
    <recommendedName>
        <fullName evidence="7">Biotin synthase auxiliary protein</fullName>
    </recommendedName>
</protein>
<gene>
    <name evidence="10" type="ordered locus">FsymDg_0971</name>
</gene>
<evidence type="ECO:0000256" key="4">
    <source>
        <dbReference type="ARBA" id="ARBA00023004"/>
    </source>
</evidence>
<dbReference type="KEGG" id="fsy:FsymDg_0971"/>
<dbReference type="EMBL" id="CP002801">
    <property type="protein sequence ID" value="AEH08476.1"/>
    <property type="molecule type" value="Genomic_DNA"/>
</dbReference>
<sequence>MTTEGQRRHDHSSAAPGAPTDRRQPDHASVALGAPPGPAQPIREVRRSPLPGSPGAAETTFCDRCGRPLADSGHDTCVQARLLEPPRFCQTCRRRMIVQVTPTGWTASCVEHGTIAG</sequence>
<evidence type="ECO:0000256" key="3">
    <source>
        <dbReference type="ARBA" id="ARBA00022756"/>
    </source>
</evidence>
<comment type="similarity">
    <text evidence="6">Belongs to the BsaP family.</text>
</comment>
<dbReference type="Proteomes" id="UP000001549">
    <property type="component" value="Chromosome"/>
</dbReference>
<keyword evidence="2" id="KW-0479">Metal-binding</keyword>
<evidence type="ECO:0000313" key="10">
    <source>
        <dbReference type="EMBL" id="AEH08476.1"/>
    </source>
</evidence>
<evidence type="ECO:0000256" key="7">
    <source>
        <dbReference type="ARBA" id="ARBA00093796"/>
    </source>
</evidence>
<dbReference type="STRING" id="656024.FsymDg_0971"/>
<dbReference type="InterPro" id="IPR058605">
    <property type="entry name" value="BsaP_C"/>
</dbReference>
<keyword evidence="3" id="KW-0093">Biotin biosynthesis</keyword>
<evidence type="ECO:0000313" key="11">
    <source>
        <dbReference type="Proteomes" id="UP000001549"/>
    </source>
</evidence>
<dbReference type="eggNOG" id="ENOG50334JF">
    <property type="taxonomic scope" value="Bacteria"/>
</dbReference>
<proteinExistence type="inferred from homology"/>
<evidence type="ECO:0000256" key="1">
    <source>
        <dbReference type="ARBA" id="ARBA00001915"/>
    </source>
</evidence>
<dbReference type="RefSeq" id="WP_013872454.1">
    <property type="nucleotide sequence ID" value="NC_015656.1"/>
</dbReference>